<dbReference type="CDD" id="cd10017">
    <property type="entry name" value="B3_DNA"/>
    <property type="match status" value="1"/>
</dbReference>
<dbReference type="PANTHER" id="PTHR31391:SF3">
    <property type="entry name" value="B3 DOMAIN-CONTAINING PROTEIN OS05G0481400"/>
    <property type="match status" value="1"/>
</dbReference>
<dbReference type="Proteomes" id="UP000825729">
    <property type="component" value="Unassembled WGS sequence"/>
</dbReference>
<keyword evidence="4" id="KW-0804">Transcription</keyword>
<feature type="region of interest" description="Disordered" evidence="6">
    <location>
        <begin position="36"/>
        <end position="77"/>
    </location>
</feature>
<evidence type="ECO:0000256" key="2">
    <source>
        <dbReference type="ARBA" id="ARBA00023015"/>
    </source>
</evidence>
<evidence type="ECO:0000259" key="7">
    <source>
        <dbReference type="PROSITE" id="PS50863"/>
    </source>
</evidence>
<reference evidence="8 9" key="1">
    <citation type="submission" date="2021-07" db="EMBL/GenBank/DDBJ databases">
        <title>The Aristolochia fimbriata genome: insights into angiosperm evolution, floral development and chemical biosynthesis.</title>
        <authorList>
            <person name="Jiao Y."/>
        </authorList>
    </citation>
    <scope>NUCLEOTIDE SEQUENCE [LARGE SCALE GENOMIC DNA]</scope>
    <source>
        <strain evidence="8">IBCAS-2021</strain>
        <tissue evidence="8">Leaf</tissue>
    </source>
</reference>
<evidence type="ECO:0000256" key="4">
    <source>
        <dbReference type="ARBA" id="ARBA00023163"/>
    </source>
</evidence>
<dbReference type="EMBL" id="JAINDJ010000006">
    <property type="protein sequence ID" value="KAG9443343.1"/>
    <property type="molecule type" value="Genomic_DNA"/>
</dbReference>
<evidence type="ECO:0000256" key="6">
    <source>
        <dbReference type="SAM" id="MobiDB-lite"/>
    </source>
</evidence>
<dbReference type="PROSITE" id="PS50863">
    <property type="entry name" value="B3"/>
    <property type="match status" value="1"/>
</dbReference>
<dbReference type="SUPFAM" id="SSF101936">
    <property type="entry name" value="DNA-binding pseudobarrel domain"/>
    <property type="match status" value="1"/>
</dbReference>
<organism evidence="8 9">
    <name type="scientific">Aristolochia fimbriata</name>
    <name type="common">White veined hardy Dutchman's pipe vine</name>
    <dbReference type="NCBI Taxonomy" id="158543"/>
    <lineage>
        <taxon>Eukaryota</taxon>
        <taxon>Viridiplantae</taxon>
        <taxon>Streptophyta</taxon>
        <taxon>Embryophyta</taxon>
        <taxon>Tracheophyta</taxon>
        <taxon>Spermatophyta</taxon>
        <taxon>Magnoliopsida</taxon>
        <taxon>Magnoliidae</taxon>
        <taxon>Piperales</taxon>
        <taxon>Aristolochiaceae</taxon>
        <taxon>Aristolochia</taxon>
    </lineage>
</organism>
<dbReference type="InterPro" id="IPR015300">
    <property type="entry name" value="DNA-bd_pseudobarrel_sf"/>
</dbReference>
<evidence type="ECO:0000313" key="9">
    <source>
        <dbReference type="Proteomes" id="UP000825729"/>
    </source>
</evidence>
<dbReference type="Pfam" id="PF02362">
    <property type="entry name" value="B3"/>
    <property type="match status" value="1"/>
</dbReference>
<dbReference type="PANTHER" id="PTHR31391">
    <property type="entry name" value="B3 DOMAIN-CONTAINING PROTEIN OS11G0197600-RELATED"/>
    <property type="match status" value="1"/>
</dbReference>
<evidence type="ECO:0000256" key="1">
    <source>
        <dbReference type="ARBA" id="ARBA00004123"/>
    </source>
</evidence>
<dbReference type="GO" id="GO:0003677">
    <property type="term" value="F:DNA binding"/>
    <property type="evidence" value="ECO:0007669"/>
    <property type="project" value="UniProtKB-KW"/>
</dbReference>
<keyword evidence="5" id="KW-0539">Nucleus</keyword>
<keyword evidence="3" id="KW-0238">DNA-binding</keyword>
<dbReference type="GO" id="GO:0005634">
    <property type="term" value="C:nucleus"/>
    <property type="evidence" value="ECO:0007669"/>
    <property type="project" value="UniProtKB-SubCell"/>
</dbReference>
<keyword evidence="2" id="KW-0805">Transcription regulation</keyword>
<dbReference type="Gene3D" id="2.40.330.10">
    <property type="entry name" value="DNA-binding pseudobarrel domain"/>
    <property type="match status" value="1"/>
</dbReference>
<gene>
    <name evidence="8" type="ORF">H6P81_014683</name>
</gene>
<proteinExistence type="predicted"/>
<comment type="caution">
    <text evidence="8">The sequence shown here is derived from an EMBL/GenBank/DDBJ whole genome shotgun (WGS) entry which is preliminary data.</text>
</comment>
<dbReference type="InterPro" id="IPR044837">
    <property type="entry name" value="REM16-like"/>
</dbReference>
<evidence type="ECO:0000313" key="8">
    <source>
        <dbReference type="EMBL" id="KAG9443343.1"/>
    </source>
</evidence>
<feature type="compositionally biased region" description="Basic and acidic residues" evidence="6">
    <location>
        <begin position="65"/>
        <end position="77"/>
    </location>
</feature>
<comment type="subcellular location">
    <subcellularLocation>
        <location evidence="1">Nucleus</location>
    </subcellularLocation>
</comment>
<keyword evidence="9" id="KW-1185">Reference proteome</keyword>
<evidence type="ECO:0000256" key="5">
    <source>
        <dbReference type="ARBA" id="ARBA00023242"/>
    </source>
</evidence>
<sequence length="266" mass="30235">MTKGKSVDAYEQARRRRLEEHLQRLEALGTIQKVSKSLKETRSTKKPTNFHAKPKVKAKATPEALELRRSSREKNPVPSDRDDYLMYCKSALIQLYKSICYFVALPQLYLLLICARRKPSNAITMASYEERCHALEAAEKLQKNLTSGHPFFIKSMLASHVSSGFWLGLPTKFCKEHLPEAETKMVLEDENGAEYETVFIARRTGLSGGWRGFALDHNLNDGDALVFELTKPTRFKASSNFLFLCNLSKASVLQVYIIKAVDKIKE</sequence>
<protein>
    <recommendedName>
        <fullName evidence="7">TF-B3 domain-containing protein</fullName>
    </recommendedName>
</protein>
<accession>A0AAV7E7T9</accession>
<feature type="domain" description="TF-B3" evidence="7">
    <location>
        <begin position="152"/>
        <end position="249"/>
    </location>
</feature>
<name>A0AAV7E7T9_ARIFI</name>
<dbReference type="AlphaFoldDB" id="A0AAV7E7T9"/>
<evidence type="ECO:0000256" key="3">
    <source>
        <dbReference type="ARBA" id="ARBA00023125"/>
    </source>
</evidence>
<dbReference type="InterPro" id="IPR003340">
    <property type="entry name" value="B3_DNA-bd"/>
</dbReference>
<dbReference type="SMART" id="SM01019">
    <property type="entry name" value="B3"/>
    <property type="match status" value="1"/>
</dbReference>